<sequence length="251" mass="28392">MSLTFFSDLTFFTLEPLFLDKNHLDRGQIANIIATGGATDMSARLLLGVSGQFFRMNSRYMFYVGALLTAIFRIVFIQYTSYVPLLVLTGILGAIRSLLHIAQPIVMAEHVPIERYPPAYGLYMLLAGGISLTIGPMIDKKDRQQRLWINIGSSTPRPPGTSPLRDRRGIHSTPMEQNKDIKFVCKTLCHSCLHEWTVRGVLDVRKDFHSPSIRTPRSEWTASPLVEAPCNEAAVREHRSNREEGQYRVDE</sequence>
<dbReference type="AlphaFoldDB" id="A0A0N0PDF2"/>
<proteinExistence type="predicted"/>
<dbReference type="Gene3D" id="1.20.1250.20">
    <property type="entry name" value="MFS general substrate transporter like domains"/>
    <property type="match status" value="1"/>
</dbReference>
<keyword evidence="2" id="KW-0472">Membrane</keyword>
<evidence type="ECO:0000313" key="4">
    <source>
        <dbReference type="Proteomes" id="UP000053240"/>
    </source>
</evidence>
<evidence type="ECO:0008006" key="5">
    <source>
        <dbReference type="Google" id="ProtNLM"/>
    </source>
</evidence>
<keyword evidence="2" id="KW-1133">Transmembrane helix</keyword>
<organism evidence="3 4">
    <name type="scientific">Papilio machaon</name>
    <name type="common">Old World swallowtail butterfly</name>
    <dbReference type="NCBI Taxonomy" id="76193"/>
    <lineage>
        <taxon>Eukaryota</taxon>
        <taxon>Metazoa</taxon>
        <taxon>Ecdysozoa</taxon>
        <taxon>Arthropoda</taxon>
        <taxon>Hexapoda</taxon>
        <taxon>Insecta</taxon>
        <taxon>Pterygota</taxon>
        <taxon>Neoptera</taxon>
        <taxon>Endopterygota</taxon>
        <taxon>Lepidoptera</taxon>
        <taxon>Glossata</taxon>
        <taxon>Ditrysia</taxon>
        <taxon>Papilionoidea</taxon>
        <taxon>Papilionidae</taxon>
        <taxon>Papilioninae</taxon>
        <taxon>Papilio</taxon>
    </lineage>
</organism>
<evidence type="ECO:0000256" key="2">
    <source>
        <dbReference type="SAM" id="Phobius"/>
    </source>
</evidence>
<dbReference type="EMBL" id="KQ460226">
    <property type="protein sequence ID" value="KPJ16481.1"/>
    <property type="molecule type" value="Genomic_DNA"/>
</dbReference>
<feature type="region of interest" description="Disordered" evidence="1">
    <location>
        <begin position="151"/>
        <end position="172"/>
    </location>
</feature>
<accession>A0A0N0PDF2</accession>
<dbReference type="Proteomes" id="UP000053240">
    <property type="component" value="Unassembled WGS sequence"/>
</dbReference>
<protein>
    <recommendedName>
        <fullName evidence="5">Monocarboxylate transporter</fullName>
    </recommendedName>
</protein>
<feature type="transmembrane region" description="Helical" evidence="2">
    <location>
        <begin position="60"/>
        <end position="79"/>
    </location>
</feature>
<dbReference type="SUPFAM" id="SSF103473">
    <property type="entry name" value="MFS general substrate transporter"/>
    <property type="match status" value="1"/>
</dbReference>
<evidence type="ECO:0000256" key="1">
    <source>
        <dbReference type="SAM" id="MobiDB-lite"/>
    </source>
</evidence>
<name>A0A0N0PDF2_PAPMA</name>
<keyword evidence="2" id="KW-0812">Transmembrane</keyword>
<feature type="transmembrane region" description="Helical" evidence="2">
    <location>
        <begin position="85"/>
        <end position="108"/>
    </location>
</feature>
<dbReference type="InParanoid" id="A0A0N0PDF2"/>
<evidence type="ECO:0000313" key="3">
    <source>
        <dbReference type="EMBL" id="KPJ16481.1"/>
    </source>
</evidence>
<dbReference type="InterPro" id="IPR036259">
    <property type="entry name" value="MFS_trans_sf"/>
</dbReference>
<gene>
    <name evidence="3" type="ORF">RR48_05560</name>
</gene>
<feature type="transmembrane region" description="Helical" evidence="2">
    <location>
        <begin position="120"/>
        <end position="138"/>
    </location>
</feature>
<keyword evidence="4" id="KW-1185">Reference proteome</keyword>
<reference evidence="3 4" key="1">
    <citation type="journal article" date="2015" name="Nat. Commun.">
        <title>Outbred genome sequencing and CRISPR/Cas9 gene editing in butterflies.</title>
        <authorList>
            <person name="Li X."/>
            <person name="Fan D."/>
            <person name="Zhang W."/>
            <person name="Liu G."/>
            <person name="Zhang L."/>
            <person name="Zhao L."/>
            <person name="Fang X."/>
            <person name="Chen L."/>
            <person name="Dong Y."/>
            <person name="Chen Y."/>
            <person name="Ding Y."/>
            <person name="Zhao R."/>
            <person name="Feng M."/>
            <person name="Zhu Y."/>
            <person name="Feng Y."/>
            <person name="Jiang X."/>
            <person name="Zhu D."/>
            <person name="Xiang H."/>
            <person name="Feng X."/>
            <person name="Li S."/>
            <person name="Wang J."/>
            <person name="Zhang G."/>
            <person name="Kronforst M.R."/>
            <person name="Wang W."/>
        </authorList>
    </citation>
    <scope>NUCLEOTIDE SEQUENCE [LARGE SCALE GENOMIC DNA]</scope>
    <source>
        <strain evidence="3">Ya'a_city_454_Pm</strain>
        <tissue evidence="3">Whole body</tissue>
    </source>
</reference>